<gene>
    <name evidence="2" type="ORF">QCO44_07940</name>
</gene>
<reference evidence="2 3" key="1">
    <citation type="submission" date="2023-04" db="EMBL/GenBank/DDBJ databases">
        <title>Genome Sequence of Selenomonas sputigena ATCC 33150.</title>
        <authorList>
            <person name="Miller D.P."/>
            <person name="Anvari S."/>
            <person name="Polson S.W."/>
            <person name="Macdonald M."/>
            <person name="Mcdowell J.V."/>
        </authorList>
    </citation>
    <scope>NUCLEOTIDE SEQUENCE [LARGE SCALE GENOMIC DNA]</scope>
    <source>
        <strain evidence="2 3">ATCC 33150</strain>
    </source>
</reference>
<protein>
    <submittedName>
        <fullName evidence="2">Uncharacterized protein</fullName>
    </submittedName>
</protein>
<feature type="region of interest" description="Disordered" evidence="1">
    <location>
        <begin position="1"/>
        <end position="25"/>
    </location>
</feature>
<evidence type="ECO:0000256" key="1">
    <source>
        <dbReference type="SAM" id="MobiDB-lite"/>
    </source>
</evidence>
<dbReference type="EMBL" id="JARVLH010000004">
    <property type="protein sequence ID" value="MEX5285566.1"/>
    <property type="molecule type" value="Genomic_DNA"/>
</dbReference>
<sequence length="115" mass="12859">MPTATKSSIAAKAAAPKKSAAPRTRKASNVAYIFFNCDADKSRDSMNIFYNHEIYRDTQASRKALWKKVQTEQDAERIQIAESDMEDVRTAILESNPAEASQYIRFGAIETVACH</sequence>
<dbReference type="Proteomes" id="UP001559623">
    <property type="component" value="Unassembled WGS sequence"/>
</dbReference>
<proteinExistence type="predicted"/>
<feature type="compositionally biased region" description="Low complexity" evidence="1">
    <location>
        <begin position="1"/>
        <end position="22"/>
    </location>
</feature>
<organism evidence="2 3">
    <name type="scientific">Selenomonas sputigena</name>
    <dbReference type="NCBI Taxonomy" id="69823"/>
    <lineage>
        <taxon>Bacteria</taxon>
        <taxon>Bacillati</taxon>
        <taxon>Bacillota</taxon>
        <taxon>Negativicutes</taxon>
        <taxon>Selenomonadales</taxon>
        <taxon>Selenomonadaceae</taxon>
        <taxon>Selenomonas</taxon>
    </lineage>
</organism>
<evidence type="ECO:0000313" key="2">
    <source>
        <dbReference type="EMBL" id="MEX5285566.1"/>
    </source>
</evidence>
<evidence type="ECO:0000313" key="3">
    <source>
        <dbReference type="Proteomes" id="UP001559623"/>
    </source>
</evidence>
<comment type="caution">
    <text evidence="2">The sequence shown here is derived from an EMBL/GenBank/DDBJ whole genome shotgun (WGS) entry which is preliminary data.</text>
</comment>
<accession>A0ABV3X5V6</accession>
<dbReference type="RefSeq" id="WP_368847292.1">
    <property type="nucleotide sequence ID" value="NZ_CP194411.1"/>
</dbReference>
<name>A0ABV3X5V6_9FIRM</name>
<keyword evidence="3" id="KW-1185">Reference proteome</keyword>